<comment type="caution">
    <text evidence="14">The sequence shown here is derived from an EMBL/GenBank/DDBJ whole genome shotgun (WGS) entry which is preliminary data.</text>
</comment>
<evidence type="ECO:0000256" key="11">
    <source>
        <dbReference type="PIRSR" id="PIRSR001400-3"/>
    </source>
</evidence>
<feature type="binding site" evidence="9">
    <location>
        <position position="378"/>
    </location>
    <ligand>
        <name>(2R)-2-phosphoglycerate</name>
        <dbReference type="ChEBI" id="CHEBI:58289"/>
    </ligand>
</feature>
<dbReference type="GO" id="GO:0004634">
    <property type="term" value="F:phosphopyruvate hydratase activity"/>
    <property type="evidence" value="ECO:0007669"/>
    <property type="project" value="UniProtKB-UniRule"/>
</dbReference>
<feature type="binding site" evidence="9 11">
    <location>
        <position position="297"/>
    </location>
    <ligand>
        <name>Mg(2+)</name>
        <dbReference type="ChEBI" id="CHEBI:18420"/>
    </ligand>
</feature>
<feature type="binding site" evidence="9 11">
    <location>
        <position position="324"/>
    </location>
    <ligand>
        <name>Mg(2+)</name>
        <dbReference type="ChEBI" id="CHEBI:18420"/>
    </ligand>
</feature>
<dbReference type="SMART" id="SM01193">
    <property type="entry name" value="Enolase_N"/>
    <property type="match status" value="1"/>
</dbReference>
<proteinExistence type="inferred from homology"/>
<dbReference type="PRINTS" id="PR00148">
    <property type="entry name" value="ENOLASE"/>
</dbReference>
<evidence type="ECO:0000313" key="14">
    <source>
        <dbReference type="EMBL" id="MCA9376913.1"/>
    </source>
</evidence>
<dbReference type="InterPro" id="IPR020809">
    <property type="entry name" value="Enolase_CS"/>
</dbReference>
<evidence type="ECO:0000256" key="6">
    <source>
        <dbReference type="ARBA" id="ARBA00022842"/>
    </source>
</evidence>
<dbReference type="InterPro" id="IPR000941">
    <property type="entry name" value="Enolase"/>
</dbReference>
<keyword evidence="9" id="KW-0963">Cytoplasm</keyword>
<dbReference type="InterPro" id="IPR036849">
    <property type="entry name" value="Enolase-like_C_sf"/>
</dbReference>
<evidence type="ECO:0000256" key="5">
    <source>
        <dbReference type="ARBA" id="ARBA00022525"/>
    </source>
</evidence>
<sequence>MKITGLSAREILDSRGIPTIEATIELDARYQAKGAVPSGASTGTTEVLELRDGDPSRYFGKGTLSAVRSVVENIAPALINKEFNTQKELDEYLIQLDGTEQKGSLGGNSILAVSMAFCRASAMTMNMPLYEYFARIFWGEEFSTRKYKMPTPMILIMEGGKHGNWATDIQEYMIIPDQKKFTSYSECVRVGAEIFKATHDLLIQKGYAGTVGFEGAFAPIQIRSNHEAFDLILQGVTLAGYKPGTDITLAMDIAASEFFNKETGLYDLRREDKELTGPQWIDLQREWIGKYPISSIEDGFHEEDWDMWVRFTDEFGSELQIVGDDLLTTNVKRIRKAIELDAVNSVLIKLNQIGTVTETLDAIKLSTEVGYSAVISHRGGETNDDMIADLVVGTSADQTKFGGPDRGERLAKYNRMMEIEEELQQVKI</sequence>
<comment type="cofactor">
    <cofactor evidence="9">
        <name>Mg(2+)</name>
        <dbReference type="ChEBI" id="CHEBI:18420"/>
    </cofactor>
    <text evidence="9">Binds a second Mg(2+) ion via substrate during catalysis.</text>
</comment>
<keyword evidence="9 11" id="KW-0479">Metal-binding</keyword>
<evidence type="ECO:0000256" key="10">
    <source>
        <dbReference type="PIRSR" id="PIRSR001400-1"/>
    </source>
</evidence>
<dbReference type="Gene3D" id="3.20.20.120">
    <property type="entry name" value="Enolase-like C-terminal domain"/>
    <property type="match status" value="1"/>
</dbReference>
<dbReference type="InterPro" id="IPR020810">
    <property type="entry name" value="Enolase_C"/>
</dbReference>
<dbReference type="Pfam" id="PF03952">
    <property type="entry name" value="Enolase_N"/>
    <property type="match status" value="1"/>
</dbReference>
<comment type="subcellular location">
    <subcellularLocation>
        <location evidence="9">Cytoplasm</location>
    </subcellularLocation>
    <subcellularLocation>
        <location evidence="9">Secreted</location>
    </subcellularLocation>
    <subcellularLocation>
        <location evidence="9">Cell surface</location>
    </subcellularLocation>
    <text evidence="9">Fractions of enolase are present in both the cytoplasm and on the cell surface.</text>
</comment>
<evidence type="ECO:0000259" key="12">
    <source>
        <dbReference type="SMART" id="SM01192"/>
    </source>
</evidence>
<dbReference type="GO" id="GO:0006096">
    <property type="term" value="P:glycolytic process"/>
    <property type="evidence" value="ECO:0007669"/>
    <property type="project" value="UniProtKB-UniRule"/>
</dbReference>
<organism evidence="14 15">
    <name type="scientific">Candidatus Dojkabacteria bacterium</name>
    <dbReference type="NCBI Taxonomy" id="2099670"/>
    <lineage>
        <taxon>Bacteria</taxon>
        <taxon>Candidatus Dojkabacteria</taxon>
    </lineage>
</organism>
<comment type="caution">
    <text evidence="9">Lacks conserved residue(s) required for the propagation of feature annotation.</text>
</comment>
<reference evidence="14" key="2">
    <citation type="journal article" date="2021" name="Microbiome">
        <title>Successional dynamics and alternative stable states in a saline activated sludge microbial community over 9 years.</title>
        <authorList>
            <person name="Wang Y."/>
            <person name="Ye J."/>
            <person name="Ju F."/>
            <person name="Liu L."/>
            <person name="Boyd J.A."/>
            <person name="Deng Y."/>
            <person name="Parks D.H."/>
            <person name="Jiang X."/>
            <person name="Yin X."/>
            <person name="Woodcroft B.J."/>
            <person name="Tyson G.W."/>
            <person name="Hugenholtz P."/>
            <person name="Polz M.F."/>
            <person name="Zhang T."/>
        </authorList>
    </citation>
    <scope>NUCLEOTIDE SEQUENCE</scope>
    <source>
        <strain evidence="14">HKST-UBA17</strain>
    </source>
</reference>
<reference evidence="14" key="1">
    <citation type="submission" date="2020-04" db="EMBL/GenBank/DDBJ databases">
        <authorList>
            <person name="Zhang T."/>
        </authorList>
    </citation>
    <scope>NUCLEOTIDE SEQUENCE</scope>
    <source>
        <strain evidence="14">HKST-UBA17</strain>
    </source>
</reference>
<feature type="binding site" evidence="9">
    <location>
        <position position="170"/>
    </location>
    <ligand>
        <name>(2R)-2-phosphoglycerate</name>
        <dbReference type="ChEBI" id="CHEBI:58289"/>
    </ligand>
</feature>
<evidence type="ECO:0000256" key="3">
    <source>
        <dbReference type="ARBA" id="ARBA00012058"/>
    </source>
</evidence>
<dbReference type="PANTHER" id="PTHR11902">
    <property type="entry name" value="ENOLASE"/>
    <property type="match status" value="1"/>
</dbReference>
<feature type="binding site" evidence="9">
    <location>
        <position position="400"/>
    </location>
    <ligand>
        <name>(2R)-2-phosphoglycerate</name>
        <dbReference type="ChEBI" id="CHEBI:58289"/>
    </ligand>
</feature>
<evidence type="ECO:0000256" key="9">
    <source>
        <dbReference type="HAMAP-Rule" id="MF_00318"/>
    </source>
</evidence>
<dbReference type="Gene3D" id="3.30.390.10">
    <property type="entry name" value="Enolase-like, N-terminal domain"/>
    <property type="match status" value="1"/>
</dbReference>
<comment type="cofactor">
    <cofactor evidence="11">
        <name>Mg(2+)</name>
        <dbReference type="ChEBI" id="CHEBI:18420"/>
    </cofactor>
    <text evidence="11">Mg(2+) is required for catalysis and for stabilizing the dimer.</text>
</comment>
<keyword evidence="5 9" id="KW-0964">Secreted</keyword>
<comment type="function">
    <text evidence="9">Catalyzes the reversible conversion of 2-phosphoglycerate (2-PG) into phosphoenolpyruvate (PEP). It is essential for the degradation of carbohydrates via glycolysis.</text>
</comment>
<comment type="similarity">
    <text evidence="2 9">Belongs to the enolase family.</text>
</comment>
<evidence type="ECO:0000313" key="15">
    <source>
        <dbReference type="Proteomes" id="UP000741282"/>
    </source>
</evidence>
<dbReference type="HAMAP" id="MF_00318">
    <property type="entry name" value="Enolase"/>
    <property type="match status" value="1"/>
</dbReference>
<dbReference type="SFLD" id="SFLDS00001">
    <property type="entry name" value="Enolase"/>
    <property type="match status" value="1"/>
</dbReference>
<evidence type="ECO:0000256" key="8">
    <source>
        <dbReference type="ARBA" id="ARBA00023239"/>
    </source>
</evidence>
<name>A0A955I585_9BACT</name>
<accession>A0A955I585</accession>
<dbReference type="PANTHER" id="PTHR11902:SF1">
    <property type="entry name" value="ENOLASE"/>
    <property type="match status" value="1"/>
</dbReference>
<feature type="domain" description="Enolase C-terminal TIM barrel" evidence="12">
    <location>
        <begin position="146"/>
        <end position="428"/>
    </location>
</feature>
<protein>
    <recommendedName>
        <fullName evidence="4 9">Enolase</fullName>
        <ecNumber evidence="3 9">4.2.1.11</ecNumber>
    </recommendedName>
    <alternativeName>
        <fullName evidence="9">2-phospho-D-glycerate hydro-lyase</fullName>
    </alternativeName>
    <alternativeName>
        <fullName evidence="9">2-phosphoglycerate dehydratase</fullName>
    </alternativeName>
</protein>
<gene>
    <name evidence="9 14" type="primary">eno</name>
    <name evidence="14" type="ORF">KC685_03265</name>
</gene>
<feature type="binding site" evidence="9 11">
    <location>
        <position position="252"/>
    </location>
    <ligand>
        <name>Mg(2+)</name>
        <dbReference type="ChEBI" id="CHEBI:18420"/>
    </ligand>
</feature>
<feature type="domain" description="Enolase N-terminal" evidence="13">
    <location>
        <begin position="3"/>
        <end position="133"/>
    </location>
</feature>
<dbReference type="Pfam" id="PF00113">
    <property type="entry name" value="Enolase_C"/>
    <property type="match status" value="1"/>
</dbReference>
<dbReference type="GO" id="GO:0000287">
    <property type="term" value="F:magnesium ion binding"/>
    <property type="evidence" value="ECO:0007669"/>
    <property type="project" value="UniProtKB-UniRule"/>
</dbReference>
<evidence type="ECO:0000259" key="13">
    <source>
        <dbReference type="SMART" id="SM01193"/>
    </source>
</evidence>
<dbReference type="GO" id="GO:0005576">
    <property type="term" value="C:extracellular region"/>
    <property type="evidence" value="ECO:0007669"/>
    <property type="project" value="UniProtKB-SubCell"/>
</dbReference>
<feature type="binding site" evidence="9">
    <location>
        <position position="349"/>
    </location>
    <ligand>
        <name>(2R)-2-phosphoglycerate</name>
        <dbReference type="ChEBI" id="CHEBI:58289"/>
    </ligand>
</feature>
<evidence type="ECO:0000256" key="1">
    <source>
        <dbReference type="ARBA" id="ARBA00005031"/>
    </source>
</evidence>
<keyword evidence="8 9" id="KW-0456">Lyase</keyword>
<dbReference type="SFLD" id="SFLDG00178">
    <property type="entry name" value="enolase"/>
    <property type="match status" value="1"/>
</dbReference>
<dbReference type="EMBL" id="JAGQLN010000011">
    <property type="protein sequence ID" value="MCA9376913.1"/>
    <property type="molecule type" value="Genomic_DNA"/>
</dbReference>
<feature type="active site" description="Proton acceptor" evidence="9 10">
    <location>
        <position position="349"/>
    </location>
</feature>
<evidence type="ECO:0000256" key="4">
    <source>
        <dbReference type="ARBA" id="ARBA00017068"/>
    </source>
</evidence>
<dbReference type="InterPro" id="IPR029017">
    <property type="entry name" value="Enolase-like_N"/>
</dbReference>
<dbReference type="SFLD" id="SFLDF00002">
    <property type="entry name" value="enolase"/>
    <property type="match status" value="1"/>
</dbReference>
<dbReference type="Proteomes" id="UP000741282">
    <property type="component" value="Unassembled WGS sequence"/>
</dbReference>
<dbReference type="EC" id="4.2.1.11" evidence="3 9"/>
<evidence type="ECO:0000256" key="7">
    <source>
        <dbReference type="ARBA" id="ARBA00023152"/>
    </source>
</evidence>
<keyword evidence="7 9" id="KW-0324">Glycolysis</keyword>
<dbReference type="PROSITE" id="PS00164">
    <property type="entry name" value="ENOLASE"/>
    <property type="match status" value="1"/>
</dbReference>
<comment type="catalytic activity">
    <reaction evidence="9">
        <text>(2R)-2-phosphoglycerate = phosphoenolpyruvate + H2O</text>
        <dbReference type="Rhea" id="RHEA:10164"/>
        <dbReference type="ChEBI" id="CHEBI:15377"/>
        <dbReference type="ChEBI" id="CHEBI:58289"/>
        <dbReference type="ChEBI" id="CHEBI:58702"/>
        <dbReference type="EC" id="4.2.1.11"/>
    </reaction>
</comment>
<dbReference type="CDD" id="cd03313">
    <property type="entry name" value="enolase"/>
    <property type="match status" value="1"/>
</dbReference>
<dbReference type="GO" id="GO:0000015">
    <property type="term" value="C:phosphopyruvate hydratase complex"/>
    <property type="evidence" value="ECO:0007669"/>
    <property type="project" value="InterPro"/>
</dbReference>
<keyword evidence="6 9" id="KW-0460">Magnesium</keyword>
<dbReference type="SUPFAM" id="SSF51604">
    <property type="entry name" value="Enolase C-terminal domain-like"/>
    <property type="match status" value="1"/>
</dbReference>
<dbReference type="SMART" id="SM01192">
    <property type="entry name" value="Enolase_C"/>
    <property type="match status" value="1"/>
</dbReference>
<dbReference type="SUPFAM" id="SSF54826">
    <property type="entry name" value="Enolase N-terminal domain-like"/>
    <property type="match status" value="1"/>
</dbReference>
<comment type="pathway">
    <text evidence="1 9">Carbohydrate degradation; glycolysis; pyruvate from D-glyceraldehyde 3-phosphate: step 4/5.</text>
</comment>
<dbReference type="GO" id="GO:0009986">
    <property type="term" value="C:cell surface"/>
    <property type="evidence" value="ECO:0007669"/>
    <property type="project" value="UniProtKB-SubCell"/>
</dbReference>
<feature type="active site" description="Proton donor" evidence="9 10">
    <location>
        <position position="214"/>
    </location>
</feature>
<dbReference type="AlphaFoldDB" id="A0A955I585"/>
<dbReference type="PIRSF" id="PIRSF001400">
    <property type="entry name" value="Enolase"/>
    <property type="match status" value="1"/>
</dbReference>
<dbReference type="InterPro" id="IPR020811">
    <property type="entry name" value="Enolase_N"/>
</dbReference>
<evidence type="ECO:0000256" key="2">
    <source>
        <dbReference type="ARBA" id="ARBA00009604"/>
    </source>
</evidence>
<dbReference type="NCBIfam" id="TIGR01060">
    <property type="entry name" value="eno"/>
    <property type="match status" value="1"/>
</dbReference>